<dbReference type="SUPFAM" id="SSF54616">
    <property type="entry name" value="DNA-binding domain of Mlu1-box binding protein MBP1"/>
    <property type="match status" value="1"/>
</dbReference>
<keyword evidence="4" id="KW-1185">Reference proteome</keyword>
<evidence type="ECO:0000256" key="1">
    <source>
        <dbReference type="SAM" id="MobiDB-lite"/>
    </source>
</evidence>
<feature type="region of interest" description="Disordered" evidence="1">
    <location>
        <begin position="482"/>
        <end position="517"/>
    </location>
</feature>
<dbReference type="InterPro" id="IPR051642">
    <property type="entry name" value="SWI6-like"/>
</dbReference>
<feature type="region of interest" description="Disordered" evidence="1">
    <location>
        <begin position="256"/>
        <end position="285"/>
    </location>
</feature>
<dbReference type="Gene3D" id="3.10.260.10">
    <property type="entry name" value="Transcription regulator HTH, APSES-type DNA-binding domain"/>
    <property type="match status" value="1"/>
</dbReference>
<dbReference type="GO" id="GO:0033309">
    <property type="term" value="C:SBF transcription complex"/>
    <property type="evidence" value="ECO:0007669"/>
    <property type="project" value="TreeGrafter"/>
</dbReference>
<dbReference type="GO" id="GO:0000981">
    <property type="term" value="F:DNA-binding transcription factor activity, RNA polymerase II-specific"/>
    <property type="evidence" value="ECO:0007669"/>
    <property type="project" value="UniProtKB-ARBA"/>
</dbReference>
<dbReference type="Proteomes" id="UP001151582">
    <property type="component" value="Unassembled WGS sequence"/>
</dbReference>
<comment type="caution">
    <text evidence="3">The sequence shown here is derived from an EMBL/GenBank/DDBJ whole genome shotgun (WGS) entry which is preliminary data.</text>
</comment>
<protein>
    <recommendedName>
        <fullName evidence="2">HTH APSES-type domain-containing protein</fullName>
    </recommendedName>
</protein>
<evidence type="ECO:0000259" key="2">
    <source>
        <dbReference type="PROSITE" id="PS51299"/>
    </source>
</evidence>
<evidence type="ECO:0000313" key="4">
    <source>
        <dbReference type="Proteomes" id="UP001151582"/>
    </source>
</evidence>
<sequence length="646" mass="69176">MIHPQDLYRPYVGTNHNIQRREHRTSCDKERKELRVYEYRLGEHWVMWDRELGLVYWTGIWQAIGGDKIDLPKALNTDKALKPEDMLMVRGGKLTIQGTWIPYPNALKLAIRTCYKIRHELVPLFGPQFVDQAVPPDHPEYMVPASQLSASRRRQNQVNLLANGGPGPVRRPAGSRLHASPKGPLKSGPPSPPQYLTTGPYPIGSGAQRPGRPRGAHSPARSLTPHIARAGTTQPSALAMAAPHGASLQAKRVYSLPSHGKKHPYAPAPSSTHHAPLTNPMSHRGALSISKPYEHYAGSGASPYRLPSHNGHGMGTPGPSHAYSAAQSPHHESGSVPSEPAMDAANVLLSMQRDDWRRPPPHLHYPDQRHVLHHPQATMKLGPLSPLSCYSDKDGSHPRSHSPFALPRRSQEESSRLPATPTRPASATLPSPMSPDFAQATFYDQDGAVMQRPLGASTAHYRTVSQGFPSIHLPRIDQVLQGAHRSRPGSPQSASPYPSRRPTPTGSKGGSHPSVNAAAPLIPLNSVNHASLPSPSGPLGGMATSLELPPLRLSTAMTGVSANHELYSAPFASSAMTYPAVITTTAPPSSVAPSFAPPTKSPLGVSGPSNAIVLQAGIVSTTVSTGPTPLVSTGLPAMIMSQSNDS</sequence>
<dbReference type="EMBL" id="JANBQB010000003">
    <property type="protein sequence ID" value="KAJ1985210.1"/>
    <property type="molecule type" value="Genomic_DNA"/>
</dbReference>
<dbReference type="PROSITE" id="PS51299">
    <property type="entry name" value="HTH_APSES"/>
    <property type="match status" value="1"/>
</dbReference>
<organism evidence="3 4">
    <name type="scientific">Dimargaris verticillata</name>
    <dbReference type="NCBI Taxonomy" id="2761393"/>
    <lineage>
        <taxon>Eukaryota</taxon>
        <taxon>Fungi</taxon>
        <taxon>Fungi incertae sedis</taxon>
        <taxon>Zoopagomycota</taxon>
        <taxon>Kickxellomycotina</taxon>
        <taxon>Dimargaritomycetes</taxon>
        <taxon>Dimargaritales</taxon>
        <taxon>Dimargaritaceae</taxon>
        <taxon>Dimargaris</taxon>
    </lineage>
</organism>
<dbReference type="InterPro" id="IPR036887">
    <property type="entry name" value="HTH_APSES_sf"/>
</dbReference>
<dbReference type="InterPro" id="IPR003163">
    <property type="entry name" value="Tscrpt_reg_HTH_APSES-type"/>
</dbReference>
<name>A0A9W8BCE0_9FUNG</name>
<dbReference type="AlphaFoldDB" id="A0A9W8BCE0"/>
<feature type="compositionally biased region" description="Polar residues" evidence="1">
    <location>
        <begin position="489"/>
        <end position="506"/>
    </location>
</feature>
<feature type="domain" description="HTH APSES-type" evidence="2">
    <location>
        <begin position="23"/>
        <end position="136"/>
    </location>
</feature>
<accession>A0A9W8BCE0</accession>
<dbReference type="PANTHER" id="PTHR43828">
    <property type="entry name" value="ASPARAGINASE"/>
    <property type="match status" value="1"/>
</dbReference>
<dbReference type="OrthoDB" id="5562739at2759"/>
<feature type="region of interest" description="Disordered" evidence="1">
    <location>
        <begin position="300"/>
        <end position="339"/>
    </location>
</feature>
<dbReference type="PANTHER" id="PTHR43828:SF5">
    <property type="entry name" value="TRANSCRIPTIONAL REPRESSOR XBP1"/>
    <property type="match status" value="1"/>
</dbReference>
<reference evidence="3" key="1">
    <citation type="submission" date="2022-07" db="EMBL/GenBank/DDBJ databases">
        <title>Phylogenomic reconstructions and comparative analyses of Kickxellomycotina fungi.</title>
        <authorList>
            <person name="Reynolds N.K."/>
            <person name="Stajich J.E."/>
            <person name="Barry K."/>
            <person name="Grigoriev I.V."/>
            <person name="Crous P."/>
            <person name="Smith M.E."/>
        </authorList>
    </citation>
    <scope>NUCLEOTIDE SEQUENCE</scope>
    <source>
        <strain evidence="3">RSA 567</strain>
    </source>
</reference>
<proteinExistence type="predicted"/>
<feature type="region of interest" description="Disordered" evidence="1">
    <location>
        <begin position="383"/>
        <end position="433"/>
    </location>
</feature>
<dbReference type="GO" id="GO:0030907">
    <property type="term" value="C:MBF transcription complex"/>
    <property type="evidence" value="ECO:0007669"/>
    <property type="project" value="TreeGrafter"/>
</dbReference>
<dbReference type="GO" id="GO:0003677">
    <property type="term" value="F:DNA binding"/>
    <property type="evidence" value="ECO:0007669"/>
    <property type="project" value="InterPro"/>
</dbReference>
<evidence type="ECO:0000313" key="3">
    <source>
        <dbReference type="EMBL" id="KAJ1985210.1"/>
    </source>
</evidence>
<gene>
    <name evidence="3" type="ORF">H4R34_000169</name>
</gene>
<feature type="region of interest" description="Disordered" evidence="1">
    <location>
        <begin position="159"/>
        <end position="223"/>
    </location>
</feature>